<keyword evidence="3" id="KW-1185">Reference proteome</keyword>
<keyword evidence="1" id="KW-1133">Transmembrane helix</keyword>
<comment type="caution">
    <text evidence="2">The sequence shown here is derived from an EMBL/GenBank/DDBJ whole genome shotgun (WGS) entry which is preliminary data.</text>
</comment>
<dbReference type="RefSeq" id="WP_111456140.1">
    <property type="nucleotide sequence ID" value="NZ_QFYP01000001.1"/>
</dbReference>
<reference evidence="3" key="1">
    <citation type="submission" date="2018-05" db="EMBL/GenBank/DDBJ databases">
        <authorList>
            <person name="Li X."/>
        </authorList>
    </citation>
    <scope>NUCLEOTIDE SEQUENCE [LARGE SCALE GENOMIC DNA]</scope>
    <source>
        <strain evidence="3">HKS-05</strain>
    </source>
</reference>
<keyword evidence="1" id="KW-0812">Transmembrane</keyword>
<sequence length="90" mass="9751">MAASDASPHDPAIIDPAIIAHERAYKAFNVLLRWCMVVLGAGILTLTLWFATPAGFLGGVTVGLLAFAVGYWVVVRHEAHQPLDVWQIGR</sequence>
<evidence type="ECO:0000256" key="1">
    <source>
        <dbReference type="SAM" id="Phobius"/>
    </source>
</evidence>
<gene>
    <name evidence="2" type="ORF">DJ021_03045</name>
</gene>
<dbReference type="Proteomes" id="UP000249842">
    <property type="component" value="Unassembled WGS sequence"/>
</dbReference>
<dbReference type="OrthoDB" id="7191110at2"/>
<protein>
    <recommendedName>
        <fullName evidence="4">Aa3-type cytochrome c oxidase subunit IV</fullName>
    </recommendedName>
</protein>
<proteinExistence type="predicted"/>
<name>A0A328AW66_9CAUL</name>
<evidence type="ECO:0000313" key="3">
    <source>
        <dbReference type="Proteomes" id="UP000249842"/>
    </source>
</evidence>
<organism evidence="2 3">
    <name type="scientific">Phenylobacterium hankyongense</name>
    <dbReference type="NCBI Taxonomy" id="1813876"/>
    <lineage>
        <taxon>Bacteria</taxon>
        <taxon>Pseudomonadati</taxon>
        <taxon>Pseudomonadota</taxon>
        <taxon>Alphaproteobacteria</taxon>
        <taxon>Caulobacterales</taxon>
        <taxon>Caulobacteraceae</taxon>
        <taxon>Phenylobacterium</taxon>
    </lineage>
</organism>
<feature type="transmembrane region" description="Helical" evidence="1">
    <location>
        <begin position="56"/>
        <end position="74"/>
    </location>
</feature>
<evidence type="ECO:0008006" key="4">
    <source>
        <dbReference type="Google" id="ProtNLM"/>
    </source>
</evidence>
<evidence type="ECO:0000313" key="2">
    <source>
        <dbReference type="EMBL" id="RAK58847.1"/>
    </source>
</evidence>
<dbReference type="AlphaFoldDB" id="A0A328AW66"/>
<accession>A0A328AW66</accession>
<keyword evidence="1" id="KW-0472">Membrane</keyword>
<dbReference type="EMBL" id="QFYP01000001">
    <property type="protein sequence ID" value="RAK58847.1"/>
    <property type="molecule type" value="Genomic_DNA"/>
</dbReference>
<feature type="transmembrane region" description="Helical" evidence="1">
    <location>
        <begin position="31"/>
        <end position="50"/>
    </location>
</feature>